<dbReference type="EMBL" id="BMHL01000007">
    <property type="protein sequence ID" value="GGC50977.1"/>
    <property type="molecule type" value="Genomic_DNA"/>
</dbReference>
<protein>
    <submittedName>
        <fullName evidence="1">Uncharacterized protein</fullName>
    </submittedName>
</protein>
<name>A0ABQ1N1T1_9BURK</name>
<evidence type="ECO:0000313" key="1">
    <source>
        <dbReference type="EMBL" id="GGC50977.1"/>
    </source>
</evidence>
<organism evidence="1 2">
    <name type="scientific">Paraburkholderia caffeinilytica</name>
    <dbReference type="NCBI Taxonomy" id="1761016"/>
    <lineage>
        <taxon>Bacteria</taxon>
        <taxon>Pseudomonadati</taxon>
        <taxon>Pseudomonadota</taxon>
        <taxon>Betaproteobacteria</taxon>
        <taxon>Burkholderiales</taxon>
        <taxon>Burkholderiaceae</taxon>
        <taxon>Paraburkholderia</taxon>
    </lineage>
</organism>
<keyword evidence="2" id="KW-1185">Reference proteome</keyword>
<sequence length="87" mass="8700">MFGEGVWVGVCACIGTCGRRAWRGGVADVRSTGSACAGWLRVFPASARQFAPALRAAASLAAAAPAEPVAAAAPRPFAGGRQTVGRA</sequence>
<accession>A0ABQ1N1T1</accession>
<comment type="caution">
    <text evidence="1">The sequence shown here is derived from an EMBL/GenBank/DDBJ whole genome shotgun (WGS) entry which is preliminary data.</text>
</comment>
<reference evidence="2" key="1">
    <citation type="journal article" date="2019" name="Int. J. Syst. Evol. Microbiol.">
        <title>The Global Catalogue of Microorganisms (GCM) 10K type strain sequencing project: providing services to taxonomists for standard genome sequencing and annotation.</title>
        <authorList>
            <consortium name="The Broad Institute Genomics Platform"/>
            <consortium name="The Broad Institute Genome Sequencing Center for Infectious Disease"/>
            <person name="Wu L."/>
            <person name="Ma J."/>
        </authorList>
    </citation>
    <scope>NUCLEOTIDE SEQUENCE [LARGE SCALE GENOMIC DNA]</scope>
    <source>
        <strain evidence="2">CGMCC 1.15103</strain>
    </source>
</reference>
<proteinExistence type="predicted"/>
<dbReference type="Proteomes" id="UP000602004">
    <property type="component" value="Unassembled WGS sequence"/>
</dbReference>
<evidence type="ECO:0000313" key="2">
    <source>
        <dbReference type="Proteomes" id="UP000602004"/>
    </source>
</evidence>
<gene>
    <name evidence="1" type="ORF">GCM10011400_43110</name>
</gene>